<sequence length="549" mass="55827">MKKWLVCVLAVFAWSCGEDSSPSVDPNPRNNDNNGESNNGESNNGMTTGNTGGTSGECVPSAGGVELCDGIDNDCDGEVDEDFPDLGEACESGLGACAVEGVKVCAEDQLDTVCDAVAGEPSDEVCDEIDNDCDGEVDEDFETLGDACTAGDGACSNSGTVVCQADGTAACNAVAGTPGGAELCNDMDDDCDGEIDEGFVGIGDACEVGVGACAASGIQVCAMDGSGVVCGAVEGTPTDEICDGIDNDCDGDTDEGFNVGTSCAAGMGVCRQTGSIVCDGAGEAMCDAVAGNPPQNPELSCDNLDNDCDGAVDEGCDDDNDNYCDAGMHRVGNPTVCPAGGNDCDDTDASINPGAVEVCDGVDNDCSNGVDQDATDASTFYLDCDGDDYAADTVASRDACMPPADSIAVAACNLSSASWTDRAPLDGDSIDCRSSNANAHPNQYSYFATPINNIIQRLSYDYNCDGVHTQRYTTINVSPSPSCPNGTLLFGGACKPPRDNGGTPWEGWTGSTAPACGISAAFTTCTYGTVQNGVCVGVRETRNETQTCR</sequence>
<keyword evidence="3" id="KW-1185">Reference proteome</keyword>
<evidence type="ECO:0000313" key="3">
    <source>
        <dbReference type="Proteomes" id="UP000321595"/>
    </source>
</evidence>
<organism evidence="2 3">
    <name type="scientific">Microvenator marinus</name>
    <dbReference type="NCBI Taxonomy" id="2600177"/>
    <lineage>
        <taxon>Bacteria</taxon>
        <taxon>Deltaproteobacteria</taxon>
        <taxon>Bradymonadales</taxon>
        <taxon>Microvenatoraceae</taxon>
        <taxon>Microvenator</taxon>
    </lineage>
</organism>
<dbReference type="EMBL" id="CP042467">
    <property type="protein sequence ID" value="QED28686.1"/>
    <property type="molecule type" value="Genomic_DNA"/>
</dbReference>
<feature type="compositionally biased region" description="Low complexity" evidence="1">
    <location>
        <begin position="30"/>
        <end position="49"/>
    </location>
</feature>
<evidence type="ECO:0000313" key="2">
    <source>
        <dbReference type="EMBL" id="QED28686.1"/>
    </source>
</evidence>
<feature type="region of interest" description="Disordered" evidence="1">
    <location>
        <begin position="18"/>
        <end position="56"/>
    </location>
</feature>
<accession>A0A5B8XYF1</accession>
<dbReference type="OrthoDB" id="68195at2"/>
<proteinExistence type="predicted"/>
<dbReference type="Pfam" id="PF11617">
    <property type="entry name" value="Cu-binding_MopE"/>
    <property type="match status" value="6"/>
</dbReference>
<reference evidence="2 3" key="1">
    <citation type="submission" date="2019-08" db="EMBL/GenBank/DDBJ databases">
        <authorList>
            <person name="Liang Q."/>
        </authorList>
    </citation>
    <scope>NUCLEOTIDE SEQUENCE [LARGE SCALE GENOMIC DNA]</scope>
    <source>
        <strain evidence="2 3">V1718</strain>
    </source>
</reference>
<dbReference type="InterPro" id="IPR021655">
    <property type="entry name" value="Put_metal-bd"/>
</dbReference>
<name>A0A5B8XYF1_9DELT</name>
<evidence type="ECO:0000256" key="1">
    <source>
        <dbReference type="SAM" id="MobiDB-lite"/>
    </source>
</evidence>
<protein>
    <submittedName>
        <fullName evidence="2">Uncharacterized protein</fullName>
    </submittedName>
</protein>
<dbReference type="AlphaFoldDB" id="A0A5B8XYF1"/>
<dbReference type="Proteomes" id="UP000321595">
    <property type="component" value="Chromosome"/>
</dbReference>
<dbReference type="KEGG" id="bbae:FRD01_15875"/>
<gene>
    <name evidence="2" type="ORF">FRD01_15875</name>
</gene>
<dbReference type="RefSeq" id="WP_146961334.1">
    <property type="nucleotide sequence ID" value="NZ_CP042467.1"/>
</dbReference>